<evidence type="ECO:0000256" key="4">
    <source>
        <dbReference type="ARBA" id="ARBA00022490"/>
    </source>
</evidence>
<organism evidence="12 13">
    <name type="scientific">candidate division TA06 bacterium B3_TA06</name>
    <dbReference type="NCBI Taxonomy" id="2012487"/>
    <lineage>
        <taxon>Bacteria</taxon>
        <taxon>Bacteria division TA06</taxon>
    </lineage>
</organism>
<name>A0A532V9K1_UNCT6</name>
<dbReference type="InterPro" id="IPR013185">
    <property type="entry name" value="Transl_elong_KOW-like"/>
</dbReference>
<feature type="domain" description="Elongation factor P C-terminal" evidence="10">
    <location>
        <begin position="129"/>
        <end position="184"/>
    </location>
</feature>
<comment type="similarity">
    <text evidence="3 7 9">Belongs to the elongation factor P family.</text>
</comment>
<dbReference type="InterPro" id="IPR011768">
    <property type="entry name" value="Transl_elongation_fac_P"/>
</dbReference>
<dbReference type="NCBIfam" id="NF001810">
    <property type="entry name" value="PRK00529.1"/>
    <property type="match status" value="1"/>
</dbReference>
<dbReference type="Pfam" id="PF01132">
    <property type="entry name" value="EFP"/>
    <property type="match status" value="1"/>
</dbReference>
<comment type="function">
    <text evidence="7">Involved in peptide bond synthesis. Stimulates efficient translation and peptide-bond synthesis on native or reconstituted 70S ribosomes in vitro. Probably functions indirectly by altering the affinity of the ribosome for aminoacyl-tRNA, thus increasing their reactivity as acceptors for peptidyl transferase.</text>
</comment>
<reference evidence="12 13" key="1">
    <citation type="submission" date="2017-06" db="EMBL/GenBank/DDBJ databases">
        <title>Novel microbial phyla capable of carbon fixation and sulfur reduction in deep-sea sediments.</title>
        <authorList>
            <person name="Huang J."/>
            <person name="Baker B."/>
            <person name="Wang Y."/>
        </authorList>
    </citation>
    <scope>NUCLEOTIDE SEQUENCE [LARGE SCALE GENOMIC DNA]</scope>
    <source>
        <strain evidence="12">B3_TA06</strain>
    </source>
</reference>
<dbReference type="PANTHER" id="PTHR30053:SF12">
    <property type="entry name" value="ELONGATION FACTOR P (EF-P) FAMILY PROTEIN"/>
    <property type="match status" value="1"/>
</dbReference>
<dbReference type="Pfam" id="PF09285">
    <property type="entry name" value="Elong-fact-P_C"/>
    <property type="match status" value="1"/>
</dbReference>
<dbReference type="PIRSF" id="PIRSF005901">
    <property type="entry name" value="EF-P"/>
    <property type="match status" value="1"/>
</dbReference>
<dbReference type="FunFam" id="2.40.50.140:FF:000009">
    <property type="entry name" value="Elongation factor P"/>
    <property type="match status" value="1"/>
</dbReference>
<proteinExistence type="inferred from homology"/>
<dbReference type="GO" id="GO:0003746">
    <property type="term" value="F:translation elongation factor activity"/>
    <property type="evidence" value="ECO:0007669"/>
    <property type="project" value="UniProtKB-UniRule"/>
</dbReference>
<protein>
    <recommendedName>
        <fullName evidence="7 8">Elongation factor P</fullName>
        <shortName evidence="7">EF-P</shortName>
    </recommendedName>
</protein>
<evidence type="ECO:0000313" key="13">
    <source>
        <dbReference type="Proteomes" id="UP000317778"/>
    </source>
</evidence>
<evidence type="ECO:0000256" key="3">
    <source>
        <dbReference type="ARBA" id="ARBA00009479"/>
    </source>
</evidence>
<evidence type="ECO:0000256" key="5">
    <source>
        <dbReference type="ARBA" id="ARBA00022768"/>
    </source>
</evidence>
<dbReference type="SUPFAM" id="SSF50104">
    <property type="entry name" value="Translation proteins SH3-like domain"/>
    <property type="match status" value="1"/>
</dbReference>
<dbReference type="UniPathway" id="UPA00345"/>
<dbReference type="PROSITE" id="PS01275">
    <property type="entry name" value="EFP"/>
    <property type="match status" value="1"/>
</dbReference>
<evidence type="ECO:0000256" key="1">
    <source>
        <dbReference type="ARBA" id="ARBA00004496"/>
    </source>
</evidence>
<evidence type="ECO:0000256" key="7">
    <source>
        <dbReference type="HAMAP-Rule" id="MF_00141"/>
    </source>
</evidence>
<dbReference type="Pfam" id="PF08207">
    <property type="entry name" value="EFP_N"/>
    <property type="match status" value="1"/>
</dbReference>
<dbReference type="Gene3D" id="2.30.30.30">
    <property type="match status" value="1"/>
</dbReference>
<comment type="pathway">
    <text evidence="2 7">Protein biosynthesis; polypeptide chain elongation.</text>
</comment>
<dbReference type="Proteomes" id="UP000317778">
    <property type="component" value="Unassembled WGS sequence"/>
</dbReference>
<dbReference type="Gene3D" id="2.40.50.140">
    <property type="entry name" value="Nucleic acid-binding proteins"/>
    <property type="match status" value="2"/>
</dbReference>
<sequence length="185" mass="20773">MIPTTRVKTGNCIVVDGDPHVVLDRRHITLARKSGKIQLKLRNLRTGLSTERRFASDEKVEIATIEETRMQYLYEDGELYYFMNTENYEQIAINAELIGDNRHYLTEGLVISVSFFEGKAIGVRSPKAVVLEVVETEPALKHATAQAQLKPAVTNTGLKVNVPPFIEPGDKIKVNTETGEYLERA</sequence>
<dbReference type="InterPro" id="IPR020599">
    <property type="entry name" value="Transl_elong_fac_P/YeiP"/>
</dbReference>
<dbReference type="InterPro" id="IPR012340">
    <property type="entry name" value="NA-bd_OB-fold"/>
</dbReference>
<dbReference type="GO" id="GO:0005829">
    <property type="term" value="C:cytosol"/>
    <property type="evidence" value="ECO:0007669"/>
    <property type="project" value="UniProtKB-ARBA"/>
</dbReference>
<dbReference type="FunFam" id="2.40.50.140:FF:000004">
    <property type="entry name" value="Elongation factor P"/>
    <property type="match status" value="1"/>
</dbReference>
<feature type="domain" description="Translation elongation factor P/YeiP central" evidence="11">
    <location>
        <begin position="67"/>
        <end position="121"/>
    </location>
</feature>
<keyword evidence="4 7" id="KW-0963">Cytoplasm</keyword>
<dbReference type="InterPro" id="IPR013852">
    <property type="entry name" value="Transl_elong_P/YeiP_CS"/>
</dbReference>
<comment type="subcellular location">
    <subcellularLocation>
        <location evidence="1 7">Cytoplasm</location>
    </subcellularLocation>
</comment>
<keyword evidence="5 7" id="KW-0251">Elongation factor</keyword>
<dbReference type="SMART" id="SM01185">
    <property type="entry name" value="EFP"/>
    <property type="match status" value="1"/>
</dbReference>
<evidence type="ECO:0000256" key="6">
    <source>
        <dbReference type="ARBA" id="ARBA00022917"/>
    </source>
</evidence>
<evidence type="ECO:0000259" key="10">
    <source>
        <dbReference type="SMART" id="SM00841"/>
    </source>
</evidence>
<dbReference type="SUPFAM" id="SSF50249">
    <property type="entry name" value="Nucleic acid-binding proteins"/>
    <property type="match status" value="2"/>
</dbReference>
<comment type="caution">
    <text evidence="12">The sequence shown here is derived from an EMBL/GenBank/DDBJ whole genome shotgun (WGS) entry which is preliminary data.</text>
</comment>
<dbReference type="HAMAP" id="MF_00141">
    <property type="entry name" value="EF_P"/>
    <property type="match status" value="1"/>
</dbReference>
<keyword evidence="6 7" id="KW-0648">Protein biosynthesis</keyword>
<dbReference type="InterPro" id="IPR014722">
    <property type="entry name" value="Rib_uL2_dom2"/>
</dbReference>
<gene>
    <name evidence="7 12" type="primary">efp</name>
    <name evidence="12" type="ORF">CEE36_01880</name>
</gene>
<dbReference type="SMART" id="SM00841">
    <property type="entry name" value="Elong-fact-P_C"/>
    <property type="match status" value="1"/>
</dbReference>
<accession>A0A532V9K1</accession>
<dbReference type="EMBL" id="NJBO01000002">
    <property type="protein sequence ID" value="TKJ43890.1"/>
    <property type="molecule type" value="Genomic_DNA"/>
</dbReference>
<dbReference type="InterPro" id="IPR001059">
    <property type="entry name" value="Transl_elong_P/YeiP_cen"/>
</dbReference>
<dbReference type="NCBIfam" id="TIGR00038">
    <property type="entry name" value="efp"/>
    <property type="match status" value="1"/>
</dbReference>
<evidence type="ECO:0000256" key="2">
    <source>
        <dbReference type="ARBA" id="ARBA00004815"/>
    </source>
</evidence>
<dbReference type="InterPro" id="IPR008991">
    <property type="entry name" value="Translation_prot_SH3-like_sf"/>
</dbReference>
<dbReference type="InterPro" id="IPR015365">
    <property type="entry name" value="Elong-fact-P_C"/>
</dbReference>
<evidence type="ECO:0000313" key="12">
    <source>
        <dbReference type="EMBL" id="TKJ43890.1"/>
    </source>
</evidence>
<dbReference type="GO" id="GO:0043043">
    <property type="term" value="P:peptide biosynthetic process"/>
    <property type="evidence" value="ECO:0007669"/>
    <property type="project" value="InterPro"/>
</dbReference>
<dbReference type="PANTHER" id="PTHR30053">
    <property type="entry name" value="ELONGATION FACTOR P"/>
    <property type="match status" value="1"/>
</dbReference>
<dbReference type="CDD" id="cd04470">
    <property type="entry name" value="S1_EF-P_repeat_1"/>
    <property type="match status" value="1"/>
</dbReference>
<dbReference type="AlphaFoldDB" id="A0A532V9K1"/>
<dbReference type="CDD" id="cd05794">
    <property type="entry name" value="S1_EF-P_repeat_2"/>
    <property type="match status" value="1"/>
</dbReference>
<evidence type="ECO:0000259" key="11">
    <source>
        <dbReference type="SMART" id="SM01185"/>
    </source>
</evidence>
<evidence type="ECO:0000256" key="9">
    <source>
        <dbReference type="RuleBase" id="RU004389"/>
    </source>
</evidence>
<evidence type="ECO:0000256" key="8">
    <source>
        <dbReference type="NCBIfam" id="TIGR00038"/>
    </source>
</evidence>